<organism evidence="2">
    <name type="scientific">Arundo donax</name>
    <name type="common">Giant reed</name>
    <name type="synonym">Donax arundinaceus</name>
    <dbReference type="NCBI Taxonomy" id="35708"/>
    <lineage>
        <taxon>Eukaryota</taxon>
        <taxon>Viridiplantae</taxon>
        <taxon>Streptophyta</taxon>
        <taxon>Embryophyta</taxon>
        <taxon>Tracheophyta</taxon>
        <taxon>Spermatophyta</taxon>
        <taxon>Magnoliopsida</taxon>
        <taxon>Liliopsida</taxon>
        <taxon>Poales</taxon>
        <taxon>Poaceae</taxon>
        <taxon>PACMAD clade</taxon>
        <taxon>Arundinoideae</taxon>
        <taxon>Arundineae</taxon>
        <taxon>Arundo</taxon>
    </lineage>
</organism>
<reference evidence="2" key="2">
    <citation type="journal article" date="2015" name="Data Brief">
        <title>Shoot transcriptome of the giant reed, Arundo donax.</title>
        <authorList>
            <person name="Barrero R.A."/>
            <person name="Guerrero F.D."/>
            <person name="Moolhuijzen P."/>
            <person name="Goolsby J.A."/>
            <person name="Tidwell J."/>
            <person name="Bellgard S.E."/>
            <person name="Bellgard M.I."/>
        </authorList>
    </citation>
    <scope>NUCLEOTIDE SEQUENCE</scope>
    <source>
        <tissue evidence="2">Shoot tissue taken approximately 20 cm above the soil surface</tissue>
    </source>
</reference>
<feature type="compositionally biased region" description="Basic and acidic residues" evidence="1">
    <location>
        <begin position="26"/>
        <end position="39"/>
    </location>
</feature>
<proteinExistence type="predicted"/>
<reference evidence="2" key="1">
    <citation type="submission" date="2014-09" db="EMBL/GenBank/DDBJ databases">
        <authorList>
            <person name="Magalhaes I.L.F."/>
            <person name="Oliveira U."/>
            <person name="Santos F.R."/>
            <person name="Vidigal T.H.D.A."/>
            <person name="Brescovit A.D."/>
            <person name="Santos A.J."/>
        </authorList>
    </citation>
    <scope>NUCLEOTIDE SEQUENCE</scope>
    <source>
        <tissue evidence="2">Shoot tissue taken approximately 20 cm above the soil surface</tissue>
    </source>
</reference>
<evidence type="ECO:0000313" key="2">
    <source>
        <dbReference type="EMBL" id="JAD69211.1"/>
    </source>
</evidence>
<protein>
    <submittedName>
        <fullName evidence="2">Uncharacterized protein</fullName>
    </submittedName>
</protein>
<name>A0A0A9C0X2_ARUDO</name>
<accession>A0A0A9C0X2</accession>
<dbReference type="EMBL" id="GBRH01228684">
    <property type="protein sequence ID" value="JAD69211.1"/>
    <property type="molecule type" value="Transcribed_RNA"/>
</dbReference>
<evidence type="ECO:0000256" key="1">
    <source>
        <dbReference type="SAM" id="MobiDB-lite"/>
    </source>
</evidence>
<sequence length="64" mass="6710">MGIPNSLTLTGGLRRLLQCRGGKGGAGEREGSWKSRPGEGARSLRGGGRESHGAWPRLLPRSVA</sequence>
<dbReference type="AlphaFoldDB" id="A0A0A9C0X2"/>
<feature type="region of interest" description="Disordered" evidence="1">
    <location>
        <begin position="20"/>
        <end position="64"/>
    </location>
</feature>